<dbReference type="Proteomes" id="UP001059844">
    <property type="component" value="Chromosome"/>
</dbReference>
<keyword evidence="2" id="KW-1185">Reference proteome</keyword>
<accession>A0ABY5IQV8</accession>
<dbReference type="RefSeq" id="WP_256550834.1">
    <property type="nucleotide sequence ID" value="NZ_CP101751.1"/>
</dbReference>
<sequence length="214" mass="24950">MEKFISRNNKFKTKLNNHLQKLTGQKADFYTALKNEDILELKAVLSDINNLLTYKLTLIAGEWIGSYFKLHQTEINHILEEIDANEPNSQGYDIVYINEFIKVIAEVKCNIPVKNGSKFGSMQSKHLIEDAQKLLNGKRQISDTSEYLKFLFIVKIGERTDNAINKLLQKTTIRVENEERLSRNITREQIMLLKNEEYHELEKDKVYIKTLALD</sequence>
<proteinExistence type="predicted"/>
<reference evidence="1" key="1">
    <citation type="submission" date="2022-07" db="EMBL/GenBank/DDBJ databases">
        <title>Isolation, identification, and degradation of a PFOSA degrading strain from sewage treatment plant.</title>
        <authorList>
            <person name="Zhang L."/>
            <person name="Huo Y."/>
        </authorList>
    </citation>
    <scope>NUCLEOTIDE SEQUENCE</scope>
    <source>
        <strain evidence="1">C1</strain>
    </source>
</reference>
<name>A0ABY5IQV8_9FLAO</name>
<dbReference type="EMBL" id="CP101751">
    <property type="protein sequence ID" value="UUC45144.1"/>
    <property type="molecule type" value="Genomic_DNA"/>
</dbReference>
<evidence type="ECO:0000313" key="1">
    <source>
        <dbReference type="EMBL" id="UUC45144.1"/>
    </source>
</evidence>
<evidence type="ECO:0008006" key="3">
    <source>
        <dbReference type="Google" id="ProtNLM"/>
    </source>
</evidence>
<protein>
    <recommendedName>
        <fullName evidence="3">Restriction endonuclease</fullName>
    </recommendedName>
</protein>
<evidence type="ECO:0000313" key="2">
    <source>
        <dbReference type="Proteomes" id="UP001059844"/>
    </source>
</evidence>
<gene>
    <name evidence="1" type="ORF">NOX80_16155</name>
</gene>
<organism evidence="1 2">
    <name type="scientific">Flavobacterium cerinum</name>
    <dbReference type="NCBI Taxonomy" id="2502784"/>
    <lineage>
        <taxon>Bacteria</taxon>
        <taxon>Pseudomonadati</taxon>
        <taxon>Bacteroidota</taxon>
        <taxon>Flavobacteriia</taxon>
        <taxon>Flavobacteriales</taxon>
        <taxon>Flavobacteriaceae</taxon>
        <taxon>Flavobacterium</taxon>
    </lineage>
</organism>